<dbReference type="EMBL" id="CATQJL010000305">
    <property type="protein sequence ID" value="CAJ0601895.1"/>
    <property type="molecule type" value="Genomic_DNA"/>
</dbReference>
<dbReference type="InterPro" id="IPR050111">
    <property type="entry name" value="C-type_lectin/snaclec_domain"/>
</dbReference>
<name>A0AA36M8X7_CYLNA</name>
<dbReference type="PROSITE" id="PS50041">
    <property type="entry name" value="C_TYPE_LECTIN_2"/>
    <property type="match status" value="1"/>
</dbReference>
<dbReference type="SMART" id="SM00034">
    <property type="entry name" value="CLECT"/>
    <property type="match status" value="1"/>
</dbReference>
<protein>
    <recommendedName>
        <fullName evidence="1">C-type lectin domain-containing protein</fullName>
    </recommendedName>
</protein>
<dbReference type="InterPro" id="IPR001304">
    <property type="entry name" value="C-type_lectin-like"/>
</dbReference>
<dbReference type="AlphaFoldDB" id="A0AA36M8X7"/>
<dbReference type="Proteomes" id="UP001176961">
    <property type="component" value="Unassembled WGS sequence"/>
</dbReference>
<evidence type="ECO:0000313" key="3">
    <source>
        <dbReference type="Proteomes" id="UP001176961"/>
    </source>
</evidence>
<accession>A0AA36M8X7</accession>
<sequence length="233" mass="26419">MSGNLVLCLGLTTRVNVCCDNVAMDSGSPVASTKRVSKTCSMRILLIALIPLAETVLNPNSSQLIPRSPEQSAILPRLKRSNAEYCRRCESGWTYFGDTGACYKTFYWANMYDAETLCRSFGAHLASIHSNEENQFVADLSKSGKPWTDWHDLTWIGLKQLDSNSDWYWIDGTRVNYMSWAPGEPNDWKGIQHCVTLVCDPHENVSLSHIFRKWDDYECSGNVRAFVCKRPLY</sequence>
<dbReference type="Pfam" id="PF00059">
    <property type="entry name" value="Lectin_C"/>
    <property type="match status" value="1"/>
</dbReference>
<dbReference type="PANTHER" id="PTHR22803">
    <property type="entry name" value="MANNOSE, PHOSPHOLIPASE, LECTIN RECEPTOR RELATED"/>
    <property type="match status" value="1"/>
</dbReference>
<organism evidence="2 3">
    <name type="scientific">Cylicocyclus nassatus</name>
    <name type="common">Nematode worm</name>
    <dbReference type="NCBI Taxonomy" id="53992"/>
    <lineage>
        <taxon>Eukaryota</taxon>
        <taxon>Metazoa</taxon>
        <taxon>Ecdysozoa</taxon>
        <taxon>Nematoda</taxon>
        <taxon>Chromadorea</taxon>
        <taxon>Rhabditida</taxon>
        <taxon>Rhabditina</taxon>
        <taxon>Rhabditomorpha</taxon>
        <taxon>Strongyloidea</taxon>
        <taxon>Strongylidae</taxon>
        <taxon>Cylicocyclus</taxon>
    </lineage>
</organism>
<feature type="domain" description="C-type lectin" evidence="1">
    <location>
        <begin position="98"/>
        <end position="220"/>
    </location>
</feature>
<dbReference type="Gene3D" id="3.10.100.10">
    <property type="entry name" value="Mannose-Binding Protein A, subunit A"/>
    <property type="match status" value="1"/>
</dbReference>
<dbReference type="InterPro" id="IPR016186">
    <property type="entry name" value="C-type_lectin-like/link_sf"/>
</dbReference>
<gene>
    <name evidence="2" type="ORF">CYNAS_LOCUS13878</name>
</gene>
<evidence type="ECO:0000259" key="1">
    <source>
        <dbReference type="PROSITE" id="PS50041"/>
    </source>
</evidence>
<evidence type="ECO:0000313" key="2">
    <source>
        <dbReference type="EMBL" id="CAJ0601895.1"/>
    </source>
</evidence>
<dbReference type="SUPFAM" id="SSF56436">
    <property type="entry name" value="C-type lectin-like"/>
    <property type="match status" value="1"/>
</dbReference>
<keyword evidence="3" id="KW-1185">Reference proteome</keyword>
<proteinExistence type="predicted"/>
<reference evidence="2" key="1">
    <citation type="submission" date="2023-07" db="EMBL/GenBank/DDBJ databases">
        <authorList>
            <consortium name="CYATHOMIX"/>
        </authorList>
    </citation>
    <scope>NUCLEOTIDE SEQUENCE</scope>
    <source>
        <strain evidence="2">N/A</strain>
    </source>
</reference>
<comment type="caution">
    <text evidence="2">The sequence shown here is derived from an EMBL/GenBank/DDBJ whole genome shotgun (WGS) entry which is preliminary data.</text>
</comment>
<dbReference type="CDD" id="cd00037">
    <property type="entry name" value="CLECT"/>
    <property type="match status" value="1"/>
</dbReference>
<dbReference type="InterPro" id="IPR016187">
    <property type="entry name" value="CTDL_fold"/>
</dbReference>